<feature type="domain" description="AB hydrolase-1" evidence="12">
    <location>
        <begin position="135"/>
        <end position="237"/>
    </location>
</feature>
<dbReference type="InterPro" id="IPR002410">
    <property type="entry name" value="Peptidase_S33"/>
</dbReference>
<evidence type="ECO:0000256" key="8">
    <source>
        <dbReference type="ARBA" id="ARBA00022801"/>
    </source>
</evidence>
<comment type="subcellular location">
    <subcellularLocation>
        <location evidence="2">Cytoplasm</location>
    </subcellularLocation>
</comment>
<dbReference type="Pfam" id="PF00561">
    <property type="entry name" value="Abhydrolase_1"/>
    <property type="match status" value="1"/>
</dbReference>
<evidence type="ECO:0000313" key="14">
    <source>
        <dbReference type="Proteomes" id="UP000238312"/>
    </source>
</evidence>
<dbReference type="EC" id="3.4.11.5" evidence="4"/>
<dbReference type="RefSeq" id="WP_146178114.1">
    <property type="nucleotide sequence ID" value="NZ_PVNG01000004.1"/>
</dbReference>
<feature type="transmembrane region" description="Helical" evidence="11">
    <location>
        <begin position="75"/>
        <end position="94"/>
    </location>
</feature>
<protein>
    <recommendedName>
        <fullName evidence="4">prolyl aminopeptidase</fullName>
        <ecNumber evidence="4">3.4.11.5</ecNumber>
    </recommendedName>
    <alternativeName>
        <fullName evidence="9">Prolyl aminopeptidase</fullName>
    </alternativeName>
</protein>
<dbReference type="PANTHER" id="PTHR43722">
    <property type="entry name" value="PROLINE IMINOPEPTIDASE"/>
    <property type="match status" value="1"/>
</dbReference>
<sequence length="564" mass="55891">MASFGRLAGRAVTGAVVLALSPVLGLAALAGTAMVGARPQVFAVTGLAVFASVFFLGLLLCVPRPAAGWGRWTRAVVLLGVEAAVVWQVSAATLRPPAVPAAPAKVAGQREWRLETGSRLAYVRVSPRRVTQPEPVVFLHGGPGVGDLAGDSAFLGKLAADGFRVYVYDQLGAGRSGRLADPRGYGLTRDVADLEAVRLAIGAERLNLVARDYGAQLAAAYLAQHPARVARAVLYSPAGLTGLPPGRAGDHPRSSAILLGPGPVPDPRTLAVSTLLRVDPVAAHAFAGDPELATHLTLLRHQTPPPCPPSDGKTAGPGTAGPGTAGPGTGGSGMAGPGMRGPVSGGGAAVGSGVAGSGMAGSGAAGPGMVGPGVGRLGETRMTGVALVGLRADGFGAVGSGPGVAGFGREGDGVAGLGWMTAESGTLPRSGEDVAVVGAEAGAASARSGGDAVVPGPEADAASAGYGGYVALAGRAVPASVRRGLGAVEAPVLIVKGPCDAQSWAEAGDYRSALSDARFAYAAGDDGFSGRGTAYLGLLRAFLTDRTVDTYEAEGPPPDYRGPA</sequence>
<accession>A0A2T0N4G7</accession>
<evidence type="ECO:0000313" key="13">
    <source>
        <dbReference type="EMBL" id="PRX67246.1"/>
    </source>
</evidence>
<evidence type="ECO:0000256" key="6">
    <source>
        <dbReference type="ARBA" id="ARBA00022490"/>
    </source>
</evidence>
<dbReference type="InterPro" id="IPR029058">
    <property type="entry name" value="AB_hydrolase_fold"/>
</dbReference>
<comment type="caution">
    <text evidence="13">The sequence shown here is derived from an EMBL/GenBank/DDBJ whole genome shotgun (WGS) entry which is preliminary data.</text>
</comment>
<dbReference type="PANTHER" id="PTHR43722:SF1">
    <property type="entry name" value="PROLINE IMINOPEPTIDASE"/>
    <property type="match status" value="1"/>
</dbReference>
<keyword evidence="14" id="KW-1185">Reference proteome</keyword>
<dbReference type="PRINTS" id="PR00793">
    <property type="entry name" value="PROAMNOPTASE"/>
</dbReference>
<dbReference type="GO" id="GO:0006508">
    <property type="term" value="P:proteolysis"/>
    <property type="evidence" value="ECO:0007669"/>
    <property type="project" value="UniProtKB-KW"/>
</dbReference>
<dbReference type="SUPFAM" id="SSF53474">
    <property type="entry name" value="alpha/beta-Hydrolases"/>
    <property type="match status" value="1"/>
</dbReference>
<name>A0A2T0N4G7_9ACTN</name>
<comment type="similarity">
    <text evidence="3">Belongs to the peptidase S33 family.</text>
</comment>
<evidence type="ECO:0000256" key="9">
    <source>
        <dbReference type="ARBA" id="ARBA00029605"/>
    </source>
</evidence>
<dbReference type="OrthoDB" id="9796770at2"/>
<keyword evidence="6" id="KW-0963">Cytoplasm</keyword>
<evidence type="ECO:0000256" key="5">
    <source>
        <dbReference type="ARBA" id="ARBA00022438"/>
    </source>
</evidence>
<gene>
    <name evidence="13" type="ORF">B0I32_1042</name>
</gene>
<feature type="transmembrane region" description="Helical" evidence="11">
    <location>
        <begin position="41"/>
        <end position="63"/>
    </location>
</feature>
<dbReference type="Proteomes" id="UP000238312">
    <property type="component" value="Unassembled WGS sequence"/>
</dbReference>
<evidence type="ECO:0000256" key="11">
    <source>
        <dbReference type="SAM" id="Phobius"/>
    </source>
</evidence>
<evidence type="ECO:0000256" key="2">
    <source>
        <dbReference type="ARBA" id="ARBA00004496"/>
    </source>
</evidence>
<organism evidence="13 14">
    <name type="scientific">Nonomuraea fuscirosea</name>
    <dbReference type="NCBI Taxonomy" id="1291556"/>
    <lineage>
        <taxon>Bacteria</taxon>
        <taxon>Bacillati</taxon>
        <taxon>Actinomycetota</taxon>
        <taxon>Actinomycetes</taxon>
        <taxon>Streptosporangiales</taxon>
        <taxon>Streptosporangiaceae</taxon>
        <taxon>Nonomuraea</taxon>
    </lineage>
</organism>
<feature type="region of interest" description="Disordered" evidence="10">
    <location>
        <begin position="300"/>
        <end position="344"/>
    </location>
</feature>
<keyword evidence="5" id="KW-0031">Aminopeptidase</keyword>
<evidence type="ECO:0000256" key="3">
    <source>
        <dbReference type="ARBA" id="ARBA00010088"/>
    </source>
</evidence>
<evidence type="ECO:0000256" key="1">
    <source>
        <dbReference type="ARBA" id="ARBA00001585"/>
    </source>
</evidence>
<comment type="catalytic activity">
    <reaction evidence="1">
        <text>Release of N-terminal proline from a peptide.</text>
        <dbReference type="EC" id="3.4.11.5"/>
    </reaction>
</comment>
<dbReference type="GO" id="GO:0005737">
    <property type="term" value="C:cytoplasm"/>
    <property type="evidence" value="ECO:0007669"/>
    <property type="project" value="UniProtKB-SubCell"/>
</dbReference>
<dbReference type="InterPro" id="IPR000073">
    <property type="entry name" value="AB_hydrolase_1"/>
</dbReference>
<proteinExistence type="inferred from homology"/>
<evidence type="ECO:0000256" key="4">
    <source>
        <dbReference type="ARBA" id="ARBA00012568"/>
    </source>
</evidence>
<dbReference type="GO" id="GO:0004177">
    <property type="term" value="F:aminopeptidase activity"/>
    <property type="evidence" value="ECO:0007669"/>
    <property type="project" value="UniProtKB-KW"/>
</dbReference>
<feature type="compositionally biased region" description="Gly residues" evidence="10">
    <location>
        <begin position="318"/>
        <end position="344"/>
    </location>
</feature>
<reference evidence="13 14" key="1">
    <citation type="submission" date="2018-03" db="EMBL/GenBank/DDBJ databases">
        <title>Genomic Encyclopedia of Type Strains, Phase III (KMG-III): the genomes of soil and plant-associated and newly described type strains.</title>
        <authorList>
            <person name="Whitman W."/>
        </authorList>
    </citation>
    <scope>NUCLEOTIDE SEQUENCE [LARGE SCALE GENOMIC DNA]</scope>
    <source>
        <strain evidence="13 14">CGMCC 4.7104</strain>
    </source>
</reference>
<evidence type="ECO:0000256" key="7">
    <source>
        <dbReference type="ARBA" id="ARBA00022670"/>
    </source>
</evidence>
<evidence type="ECO:0000256" key="10">
    <source>
        <dbReference type="SAM" id="MobiDB-lite"/>
    </source>
</evidence>
<dbReference type="InterPro" id="IPR005944">
    <property type="entry name" value="Pro_iminopeptidase"/>
</dbReference>
<dbReference type="EMBL" id="PVNG01000004">
    <property type="protein sequence ID" value="PRX67246.1"/>
    <property type="molecule type" value="Genomic_DNA"/>
</dbReference>
<keyword evidence="11" id="KW-0472">Membrane</keyword>
<dbReference type="Gene3D" id="3.40.50.1820">
    <property type="entry name" value="alpha/beta hydrolase"/>
    <property type="match status" value="1"/>
</dbReference>
<keyword evidence="11" id="KW-0812">Transmembrane</keyword>
<evidence type="ECO:0000259" key="12">
    <source>
        <dbReference type="Pfam" id="PF00561"/>
    </source>
</evidence>
<keyword evidence="7" id="KW-0645">Protease</keyword>
<dbReference type="AlphaFoldDB" id="A0A2T0N4G7"/>
<keyword evidence="8 13" id="KW-0378">Hydrolase</keyword>
<feature type="transmembrane region" description="Helical" evidence="11">
    <location>
        <begin position="12"/>
        <end position="35"/>
    </location>
</feature>
<keyword evidence="11" id="KW-1133">Transmembrane helix</keyword>